<dbReference type="InterPro" id="IPR005135">
    <property type="entry name" value="Endo/exonuclease/phosphatase"/>
</dbReference>
<sequence length="278" mass="32309">MKLLTLNTHSWLEEQPYDKLDTLVETILTNQFDVIAFQEINQSIDGSVLDLSNQFAYQAADPTVQIKQNNFAFLVQQKLEQAGLRYVWTWQPAHIGYDIYDEGLAFLSLHPIQEIKTFYASKSRAFDNYKTRPVLGIKIEDSWYFNLHLGWWNDEDDSFKEQWAVCSAFFKSLLGPIYLMGDFNNPAQTINEGYELVTRDWFDTFHLAEKRDKGYTVEKNIDGWAENNEKLRIDFIFTNHPSEVDASQVFFNGKNNQIISDHYGVSITLATAEERTIV</sequence>
<evidence type="ECO:0000259" key="2">
    <source>
        <dbReference type="Pfam" id="PF03372"/>
    </source>
</evidence>
<gene>
    <name evidence="3" type="ORF">SAMN05878443_2154</name>
</gene>
<reference evidence="4" key="1">
    <citation type="submission" date="2016-11" db="EMBL/GenBank/DDBJ databases">
        <authorList>
            <person name="Varghese N."/>
            <person name="Submissions S."/>
        </authorList>
    </citation>
    <scope>NUCLEOTIDE SEQUENCE [LARGE SCALE GENOMIC DNA]</scope>
    <source>
        <strain evidence="4">313</strain>
    </source>
</reference>
<name>A0A1N6HXG2_9LACT</name>
<accession>A0A1N6HXG2</accession>
<dbReference type="Proteomes" id="UP000184758">
    <property type="component" value="Unassembled WGS sequence"/>
</dbReference>
<dbReference type="RefSeq" id="WP_034545991.1">
    <property type="nucleotide sequence ID" value="NZ_FSRN01000001.1"/>
</dbReference>
<dbReference type="InterPro" id="IPR051547">
    <property type="entry name" value="TDP2-like"/>
</dbReference>
<dbReference type="PANTHER" id="PTHR15822:SF23">
    <property type="entry name" value="ENDONUCLEASE_EXONUCLEASE_PHOSPHATASE FAMILY PROTEIN"/>
    <property type="match status" value="1"/>
</dbReference>
<proteinExistence type="predicted"/>
<dbReference type="EMBL" id="FSRN01000001">
    <property type="protein sequence ID" value="SIO24487.1"/>
    <property type="molecule type" value="Genomic_DNA"/>
</dbReference>
<evidence type="ECO:0000313" key="3">
    <source>
        <dbReference type="EMBL" id="SIO24487.1"/>
    </source>
</evidence>
<protein>
    <submittedName>
        <fullName evidence="3">Maltose 6'-phosphate phosphatase</fullName>
    </submittedName>
</protein>
<dbReference type="GO" id="GO:0016787">
    <property type="term" value="F:hydrolase activity"/>
    <property type="evidence" value="ECO:0007669"/>
    <property type="project" value="UniProtKB-KW"/>
</dbReference>
<dbReference type="OrthoDB" id="9812537at2"/>
<dbReference type="PANTHER" id="PTHR15822">
    <property type="entry name" value="TRAF AND TNF RECEPTOR-ASSOCIATED PROTEIN"/>
    <property type="match status" value="1"/>
</dbReference>
<keyword evidence="1" id="KW-0378">Hydrolase</keyword>
<feature type="domain" description="Endonuclease/exonuclease/phosphatase" evidence="2">
    <location>
        <begin position="18"/>
        <end position="262"/>
    </location>
</feature>
<organism evidence="3 4">
    <name type="scientific">Carnobacterium alterfunditum</name>
    <dbReference type="NCBI Taxonomy" id="28230"/>
    <lineage>
        <taxon>Bacteria</taxon>
        <taxon>Bacillati</taxon>
        <taxon>Bacillota</taxon>
        <taxon>Bacilli</taxon>
        <taxon>Lactobacillales</taxon>
        <taxon>Carnobacteriaceae</taxon>
        <taxon>Carnobacterium</taxon>
    </lineage>
</organism>
<keyword evidence="4" id="KW-1185">Reference proteome</keyword>
<evidence type="ECO:0000256" key="1">
    <source>
        <dbReference type="ARBA" id="ARBA00022801"/>
    </source>
</evidence>
<dbReference type="Gene3D" id="3.60.10.10">
    <property type="entry name" value="Endonuclease/exonuclease/phosphatase"/>
    <property type="match status" value="1"/>
</dbReference>
<dbReference type="CDD" id="cd09079">
    <property type="entry name" value="RgfB-like"/>
    <property type="match status" value="1"/>
</dbReference>
<dbReference type="SUPFAM" id="SSF56219">
    <property type="entry name" value="DNase I-like"/>
    <property type="match status" value="1"/>
</dbReference>
<dbReference type="STRING" id="28230.SAMN05878443_2154"/>
<dbReference type="eggNOG" id="COG3568">
    <property type="taxonomic scope" value="Bacteria"/>
</dbReference>
<dbReference type="AlphaFoldDB" id="A0A1N6HXG2"/>
<evidence type="ECO:0000313" key="4">
    <source>
        <dbReference type="Proteomes" id="UP000184758"/>
    </source>
</evidence>
<dbReference type="InterPro" id="IPR036691">
    <property type="entry name" value="Endo/exonu/phosph_ase_sf"/>
</dbReference>
<dbReference type="Pfam" id="PF03372">
    <property type="entry name" value="Exo_endo_phos"/>
    <property type="match status" value="1"/>
</dbReference>